<dbReference type="EMBL" id="FOYM01000021">
    <property type="protein sequence ID" value="SFR10465.1"/>
    <property type="molecule type" value="Genomic_DNA"/>
</dbReference>
<accession>A0A1I6DYF8</accession>
<keyword evidence="3" id="KW-1185">Reference proteome</keyword>
<dbReference type="STRING" id="39060.SAMN05660706_12117"/>
<protein>
    <submittedName>
        <fullName evidence="2">Uncharacterized protein</fullName>
    </submittedName>
</protein>
<name>A0A1I6DYF8_9FIRM</name>
<dbReference type="AlphaFoldDB" id="A0A1I6DYF8"/>
<keyword evidence="1" id="KW-0812">Transmembrane</keyword>
<keyword evidence="1" id="KW-0472">Membrane</keyword>
<evidence type="ECO:0000256" key="1">
    <source>
        <dbReference type="SAM" id="Phobius"/>
    </source>
</evidence>
<proteinExistence type="predicted"/>
<evidence type="ECO:0000313" key="2">
    <source>
        <dbReference type="EMBL" id="SFR10465.1"/>
    </source>
</evidence>
<feature type="transmembrane region" description="Helical" evidence="1">
    <location>
        <begin position="28"/>
        <end position="45"/>
    </location>
</feature>
<sequence length="54" mass="5413">MKGTKTSWIILGTGAAVAGLGRLVGGSLGAGITGFGLAHVALGILDQFRPSVRY</sequence>
<dbReference type="RefSeq" id="WP_165608309.1">
    <property type="nucleotide sequence ID" value="NZ_FOYM01000021.1"/>
</dbReference>
<keyword evidence="1" id="KW-1133">Transmembrane helix</keyword>
<evidence type="ECO:0000313" key="3">
    <source>
        <dbReference type="Proteomes" id="UP000199584"/>
    </source>
</evidence>
<dbReference type="Proteomes" id="UP000199584">
    <property type="component" value="Unassembled WGS sequence"/>
</dbReference>
<gene>
    <name evidence="2" type="ORF">SAMN05660706_12117</name>
</gene>
<organism evidence="2 3">
    <name type="scientific">Desulfoscipio geothermicus DSM 3669</name>
    <dbReference type="NCBI Taxonomy" id="1121426"/>
    <lineage>
        <taxon>Bacteria</taxon>
        <taxon>Bacillati</taxon>
        <taxon>Bacillota</taxon>
        <taxon>Clostridia</taxon>
        <taxon>Eubacteriales</taxon>
        <taxon>Desulfallaceae</taxon>
        <taxon>Desulfoscipio</taxon>
    </lineage>
</organism>
<reference evidence="3" key="1">
    <citation type="submission" date="2016-10" db="EMBL/GenBank/DDBJ databases">
        <authorList>
            <person name="Varghese N."/>
            <person name="Submissions S."/>
        </authorList>
    </citation>
    <scope>NUCLEOTIDE SEQUENCE [LARGE SCALE GENOMIC DNA]</scope>
    <source>
        <strain evidence="3">DSM 3669</strain>
    </source>
</reference>